<evidence type="ECO:0000256" key="2">
    <source>
        <dbReference type="SAM" id="SignalP"/>
    </source>
</evidence>
<dbReference type="AlphaFoldDB" id="A0AAN5HZC2"/>
<dbReference type="EMBL" id="BTRK01000004">
    <property type="protein sequence ID" value="GMR46275.1"/>
    <property type="molecule type" value="Genomic_DNA"/>
</dbReference>
<feature type="non-terminal residue" evidence="3">
    <location>
        <position position="159"/>
    </location>
</feature>
<feature type="signal peptide" evidence="2">
    <location>
        <begin position="1"/>
        <end position="17"/>
    </location>
</feature>
<keyword evidence="4" id="KW-1185">Reference proteome</keyword>
<dbReference type="Pfam" id="PF10323">
    <property type="entry name" value="7TM_GPCR_Srv"/>
    <property type="match status" value="1"/>
</dbReference>
<comment type="caution">
    <text evidence="3">The sequence shown here is derived from an EMBL/GenBank/DDBJ whole genome shotgun (WGS) entry which is preliminary data.</text>
</comment>
<dbReference type="PANTHER" id="PTHR31748:SF1">
    <property type="entry name" value="SERPENTINE RECEPTOR, CLASS V"/>
    <property type="match status" value="1"/>
</dbReference>
<feature type="chain" id="PRO_5042843124" description="G protein-coupled receptor" evidence="2">
    <location>
        <begin position="18"/>
        <end position="159"/>
    </location>
</feature>
<protein>
    <recommendedName>
        <fullName evidence="5">G protein-coupled receptor</fullName>
    </recommendedName>
</protein>
<dbReference type="Proteomes" id="UP001328107">
    <property type="component" value="Unassembled WGS sequence"/>
</dbReference>
<feature type="transmembrane region" description="Helical" evidence="1">
    <location>
        <begin position="45"/>
        <end position="68"/>
    </location>
</feature>
<organism evidence="3 4">
    <name type="scientific">Pristionchus mayeri</name>
    <dbReference type="NCBI Taxonomy" id="1317129"/>
    <lineage>
        <taxon>Eukaryota</taxon>
        <taxon>Metazoa</taxon>
        <taxon>Ecdysozoa</taxon>
        <taxon>Nematoda</taxon>
        <taxon>Chromadorea</taxon>
        <taxon>Rhabditida</taxon>
        <taxon>Rhabditina</taxon>
        <taxon>Diplogasteromorpha</taxon>
        <taxon>Diplogasteroidea</taxon>
        <taxon>Neodiplogasteridae</taxon>
        <taxon>Pristionchus</taxon>
    </lineage>
</organism>
<feature type="transmembrane region" description="Helical" evidence="1">
    <location>
        <begin position="125"/>
        <end position="147"/>
    </location>
</feature>
<dbReference type="InterPro" id="IPR019426">
    <property type="entry name" value="7TM_GPCR_serpentine_rcpt_Srv"/>
</dbReference>
<name>A0AAN5HZC2_9BILA</name>
<gene>
    <name evidence="3" type="ORF">PMAYCL1PPCAC_16470</name>
</gene>
<keyword evidence="1" id="KW-1133">Transmembrane helix</keyword>
<dbReference type="SUPFAM" id="SSF81321">
    <property type="entry name" value="Family A G protein-coupled receptor-like"/>
    <property type="match status" value="1"/>
</dbReference>
<dbReference type="PANTHER" id="PTHR31748">
    <property type="entry name" value="SERPENTINE RECEPTOR, CLASS V"/>
    <property type="match status" value="1"/>
</dbReference>
<evidence type="ECO:0000256" key="1">
    <source>
        <dbReference type="SAM" id="Phobius"/>
    </source>
</evidence>
<accession>A0AAN5HZC2</accession>
<feature type="non-terminal residue" evidence="3">
    <location>
        <position position="1"/>
    </location>
</feature>
<keyword evidence="1" id="KW-0812">Transmembrane</keyword>
<evidence type="ECO:0000313" key="4">
    <source>
        <dbReference type="Proteomes" id="UP001328107"/>
    </source>
</evidence>
<reference evidence="4" key="1">
    <citation type="submission" date="2022-10" db="EMBL/GenBank/DDBJ databases">
        <title>Genome assembly of Pristionchus species.</title>
        <authorList>
            <person name="Yoshida K."/>
            <person name="Sommer R.J."/>
        </authorList>
    </citation>
    <scope>NUCLEOTIDE SEQUENCE [LARGE SCALE GENOMIC DNA]</scope>
    <source>
        <strain evidence="4">RS5460</strain>
    </source>
</reference>
<evidence type="ECO:0008006" key="5">
    <source>
        <dbReference type="Google" id="ProtNLM"/>
    </source>
</evidence>
<sequence>LYIYLLVISTTIGVVGAVSDASWIEDDSGGCYPQLHQSERGKMLFGGLLTFSIVFILVISCSYTIAYVKLRKLLQIMVTGDPKDKSERTLTYIALLTCAIEVFYYVIFAYVFIIAHDVESDPRTFYFILAIQGNLSSGIHTYLLLAFSDMARKAAKQCL</sequence>
<feature type="transmembrane region" description="Helical" evidence="1">
    <location>
        <begin position="89"/>
        <end position="113"/>
    </location>
</feature>
<keyword evidence="1" id="KW-0472">Membrane</keyword>
<keyword evidence="2" id="KW-0732">Signal</keyword>
<dbReference type="Gene3D" id="1.20.1070.10">
    <property type="entry name" value="Rhodopsin 7-helix transmembrane proteins"/>
    <property type="match status" value="1"/>
</dbReference>
<proteinExistence type="predicted"/>
<evidence type="ECO:0000313" key="3">
    <source>
        <dbReference type="EMBL" id="GMR46275.1"/>
    </source>
</evidence>